<dbReference type="SUPFAM" id="SSF51679">
    <property type="entry name" value="Bacterial luciferase-like"/>
    <property type="match status" value="1"/>
</dbReference>
<dbReference type="Proteomes" id="UP000198921">
    <property type="component" value="Unassembled WGS sequence"/>
</dbReference>
<dbReference type="InterPro" id="IPR011251">
    <property type="entry name" value="Luciferase-like_dom"/>
</dbReference>
<dbReference type="EMBL" id="FNOT01000007">
    <property type="protein sequence ID" value="SDY46674.1"/>
    <property type="molecule type" value="Genomic_DNA"/>
</dbReference>
<evidence type="ECO:0000313" key="2">
    <source>
        <dbReference type="EMBL" id="SDY46674.1"/>
    </source>
</evidence>
<evidence type="ECO:0000313" key="3">
    <source>
        <dbReference type="Proteomes" id="UP000198921"/>
    </source>
</evidence>
<keyword evidence="2" id="KW-0560">Oxidoreductase</keyword>
<evidence type="ECO:0000259" key="1">
    <source>
        <dbReference type="Pfam" id="PF00296"/>
    </source>
</evidence>
<protein>
    <submittedName>
        <fullName evidence="2">Flavin-dependent oxidoreductase, luciferase family (Includes alkanesulfonate monooxygenase SsuD and methylene tetrahydromethanopterin reductase)</fullName>
    </submittedName>
</protein>
<feature type="domain" description="Luciferase-like" evidence="1">
    <location>
        <begin position="21"/>
        <end position="125"/>
    </location>
</feature>
<keyword evidence="2" id="KW-0503">Monooxygenase</keyword>
<dbReference type="RefSeq" id="WP_170856783.1">
    <property type="nucleotide sequence ID" value="NZ_FNOT01000007.1"/>
</dbReference>
<organism evidence="2 3">
    <name type="scientific">Geodermatophilus africanus</name>
    <dbReference type="NCBI Taxonomy" id="1137993"/>
    <lineage>
        <taxon>Bacteria</taxon>
        <taxon>Bacillati</taxon>
        <taxon>Actinomycetota</taxon>
        <taxon>Actinomycetes</taxon>
        <taxon>Geodermatophilales</taxon>
        <taxon>Geodermatophilaceae</taxon>
        <taxon>Geodermatophilus</taxon>
    </lineage>
</organism>
<dbReference type="GO" id="GO:0004497">
    <property type="term" value="F:monooxygenase activity"/>
    <property type="evidence" value="ECO:0007669"/>
    <property type="project" value="UniProtKB-KW"/>
</dbReference>
<dbReference type="STRING" id="1137993.SAMN05660209_02931"/>
<name>A0A1H3K563_9ACTN</name>
<dbReference type="Pfam" id="PF00296">
    <property type="entry name" value="Bac_luciferase"/>
    <property type="match status" value="1"/>
</dbReference>
<keyword evidence="3" id="KW-1185">Reference proteome</keyword>
<accession>A0A1H3K563</accession>
<gene>
    <name evidence="2" type="ORF">SAMN05660209_02931</name>
</gene>
<proteinExistence type="predicted"/>
<reference evidence="3" key="1">
    <citation type="submission" date="2016-10" db="EMBL/GenBank/DDBJ databases">
        <authorList>
            <person name="Varghese N."/>
            <person name="Submissions S."/>
        </authorList>
    </citation>
    <scope>NUCLEOTIDE SEQUENCE [LARGE SCALE GENOMIC DNA]</scope>
    <source>
        <strain evidence="3">DSM 45422</strain>
    </source>
</reference>
<dbReference type="InterPro" id="IPR036661">
    <property type="entry name" value="Luciferase-like_sf"/>
</dbReference>
<dbReference type="GO" id="GO:0016705">
    <property type="term" value="F:oxidoreductase activity, acting on paired donors, with incorporation or reduction of molecular oxygen"/>
    <property type="evidence" value="ECO:0007669"/>
    <property type="project" value="InterPro"/>
</dbReference>
<dbReference type="Gene3D" id="3.20.20.30">
    <property type="entry name" value="Luciferase-like domain"/>
    <property type="match status" value="1"/>
</dbReference>
<sequence length="321" mass="31942">MSRPPAVLLNVAAPWDGPDPVDVAARATAAGLDGVGLVDSPRLFRDGLVESARVLAATPARLAGPCVTSLGLRHPATVAGALRTLEEHAPGRVLAVLGRGESSVRNEGLPLPSLAEYTAALEAVRASLGDCLAAGSGRLLGAASGPRTLAVTARALGGVLVDVGVDPDVVTRAVAVARAEEPATAVWLFLRAALTASEEAAAAAAEPTLGSCAVRVTSAPEWYGVSGAELDAVRTLAAFHDYARHGTAGARGGRHGEADRSVRDRFFLTGSADDVAARLRPLAGLGVAGVVLAGAVPGVGDRPAELAGAVRGGLAGPGGGA</sequence>
<dbReference type="AlphaFoldDB" id="A0A1H3K563"/>